<keyword evidence="3" id="KW-0645">Protease</keyword>
<keyword evidence="4" id="KW-0833">Ubl conjugation pathway</keyword>
<dbReference type="Gene3D" id="3.30.200.60">
    <property type="entry name" value="Peptidase C65 Otubain, subdomain 1"/>
    <property type="match status" value="2"/>
</dbReference>
<dbReference type="GO" id="GO:0005634">
    <property type="term" value="C:nucleus"/>
    <property type="evidence" value="ECO:0007669"/>
    <property type="project" value="TreeGrafter"/>
</dbReference>
<feature type="domain" description="OTU" evidence="7">
    <location>
        <begin position="43"/>
        <end position="175"/>
    </location>
</feature>
<dbReference type="InterPro" id="IPR042468">
    <property type="entry name" value="Peptidase_C65_otubain_sub1"/>
</dbReference>
<evidence type="ECO:0000313" key="8">
    <source>
        <dbReference type="EMBL" id="KAK1610535.1"/>
    </source>
</evidence>
<dbReference type="Gene3D" id="1.20.1300.20">
    <property type="entry name" value="Peptidase C65 Otubain, subdomain 2"/>
    <property type="match status" value="1"/>
</dbReference>
<dbReference type="InterPro" id="IPR042467">
    <property type="entry name" value="Peptidase_C65_otubain_sub2"/>
</dbReference>
<accession>A0AAD8VMU2</accession>
<evidence type="ECO:0000256" key="6">
    <source>
        <dbReference type="ARBA" id="ARBA00022807"/>
    </source>
</evidence>
<dbReference type="Proteomes" id="UP001231189">
    <property type="component" value="Unassembled WGS sequence"/>
</dbReference>
<dbReference type="GO" id="GO:0071108">
    <property type="term" value="P:protein K48-linked deubiquitination"/>
    <property type="evidence" value="ECO:0007669"/>
    <property type="project" value="TreeGrafter"/>
</dbReference>
<evidence type="ECO:0000259" key="7">
    <source>
        <dbReference type="PROSITE" id="PS50802"/>
    </source>
</evidence>
<comment type="caution">
    <text evidence="8">The sequence shown here is derived from an EMBL/GenBank/DDBJ whole genome shotgun (WGS) entry which is preliminary data.</text>
</comment>
<dbReference type="CDD" id="cd22749">
    <property type="entry name" value="Otubain_C65"/>
    <property type="match status" value="1"/>
</dbReference>
<dbReference type="GO" id="GO:0004843">
    <property type="term" value="F:cysteine-type deubiquitinase activity"/>
    <property type="evidence" value="ECO:0007669"/>
    <property type="project" value="UniProtKB-EC"/>
</dbReference>
<evidence type="ECO:0000256" key="4">
    <source>
        <dbReference type="ARBA" id="ARBA00022786"/>
    </source>
</evidence>
<reference evidence="8" key="1">
    <citation type="submission" date="2023-07" db="EMBL/GenBank/DDBJ databases">
        <title>A chromosome-level genome assembly of Lolium multiflorum.</title>
        <authorList>
            <person name="Chen Y."/>
            <person name="Copetti D."/>
            <person name="Kolliker R."/>
            <person name="Studer B."/>
        </authorList>
    </citation>
    <scope>NUCLEOTIDE SEQUENCE</scope>
    <source>
        <strain evidence="8">02402/16</strain>
        <tissue evidence="8">Leaf</tissue>
    </source>
</reference>
<protein>
    <recommendedName>
        <fullName evidence="2">ubiquitinyl hydrolase 1</fullName>
        <ecNumber evidence="2">3.4.19.12</ecNumber>
    </recommendedName>
</protein>
<gene>
    <name evidence="8" type="ORF">QYE76_034208</name>
</gene>
<dbReference type="PANTHER" id="PTHR12931:SF22">
    <property type="entry name" value="UBIQUITINYL HYDROLASE 1"/>
    <property type="match status" value="1"/>
</dbReference>
<dbReference type="InterPro" id="IPR038765">
    <property type="entry name" value="Papain-like_cys_pep_sf"/>
</dbReference>
<comment type="catalytic activity">
    <reaction evidence="1">
        <text>Thiol-dependent hydrolysis of ester, thioester, amide, peptide and isopeptide bonds formed by the C-terminal Gly of ubiquitin (a 76-residue protein attached to proteins as an intracellular targeting signal).</text>
        <dbReference type="EC" id="3.4.19.12"/>
    </reaction>
</comment>
<dbReference type="GO" id="GO:0043130">
    <property type="term" value="F:ubiquitin binding"/>
    <property type="evidence" value="ECO:0007669"/>
    <property type="project" value="TreeGrafter"/>
</dbReference>
<dbReference type="Pfam" id="PF10275">
    <property type="entry name" value="Peptidase_C65"/>
    <property type="match status" value="2"/>
</dbReference>
<evidence type="ECO:0000313" key="9">
    <source>
        <dbReference type="Proteomes" id="UP001231189"/>
    </source>
</evidence>
<keyword evidence="5" id="KW-0378">Hydrolase</keyword>
<organism evidence="8 9">
    <name type="scientific">Lolium multiflorum</name>
    <name type="common">Italian ryegrass</name>
    <name type="synonym">Lolium perenne subsp. multiflorum</name>
    <dbReference type="NCBI Taxonomy" id="4521"/>
    <lineage>
        <taxon>Eukaryota</taxon>
        <taxon>Viridiplantae</taxon>
        <taxon>Streptophyta</taxon>
        <taxon>Embryophyta</taxon>
        <taxon>Tracheophyta</taxon>
        <taxon>Spermatophyta</taxon>
        <taxon>Magnoliopsida</taxon>
        <taxon>Liliopsida</taxon>
        <taxon>Poales</taxon>
        <taxon>Poaceae</taxon>
        <taxon>BOP clade</taxon>
        <taxon>Pooideae</taxon>
        <taxon>Poodae</taxon>
        <taxon>Poeae</taxon>
        <taxon>Poeae Chloroplast Group 2 (Poeae type)</taxon>
        <taxon>Loliodinae</taxon>
        <taxon>Loliinae</taxon>
        <taxon>Lolium</taxon>
    </lineage>
</organism>
<dbReference type="EMBL" id="JAUUTY010000007">
    <property type="protein sequence ID" value="KAK1610535.1"/>
    <property type="molecule type" value="Genomic_DNA"/>
</dbReference>
<evidence type="ECO:0000256" key="1">
    <source>
        <dbReference type="ARBA" id="ARBA00000707"/>
    </source>
</evidence>
<dbReference type="EC" id="3.4.19.12" evidence="2"/>
<name>A0AAD8VMU2_LOLMU</name>
<evidence type="ECO:0000256" key="5">
    <source>
        <dbReference type="ARBA" id="ARBA00022801"/>
    </source>
</evidence>
<evidence type="ECO:0000256" key="2">
    <source>
        <dbReference type="ARBA" id="ARBA00012759"/>
    </source>
</evidence>
<dbReference type="InterPro" id="IPR003323">
    <property type="entry name" value="OTU_dom"/>
</dbReference>
<sequence>MVLQTSQNGGPKIHEKEPLSSLESEFVYDAMKDKSNKLLANYSEYRKVAGDGSCFYRSFIYSYLELLVKVPHEEELRLIGTLEPLLEKFQRLDLPGSYYHGHDWCRGKVIPMHKDAFEVHVVALTDVLQVPFRIVNVDISRIAEPNTHIFGSPDASPSVPCVTLMYRPGHYDIIY</sequence>
<dbReference type="PANTHER" id="PTHR12931">
    <property type="entry name" value="UBIQUITIN THIOLESTERASE PROTEIN OTUB"/>
    <property type="match status" value="1"/>
</dbReference>
<dbReference type="AlphaFoldDB" id="A0AAD8VMU2"/>
<dbReference type="PROSITE" id="PS50802">
    <property type="entry name" value="OTU"/>
    <property type="match status" value="1"/>
</dbReference>
<evidence type="ECO:0000256" key="3">
    <source>
        <dbReference type="ARBA" id="ARBA00022670"/>
    </source>
</evidence>
<keyword evidence="9" id="KW-1185">Reference proteome</keyword>
<proteinExistence type="predicted"/>
<dbReference type="InterPro" id="IPR019400">
    <property type="entry name" value="Peptidase_C65_otubain"/>
</dbReference>
<keyword evidence="6" id="KW-0788">Thiol protease</keyword>
<dbReference type="SUPFAM" id="SSF54001">
    <property type="entry name" value="Cysteine proteinases"/>
    <property type="match status" value="1"/>
</dbReference>
<dbReference type="GO" id="GO:0006508">
    <property type="term" value="P:proteolysis"/>
    <property type="evidence" value="ECO:0007669"/>
    <property type="project" value="UniProtKB-KW"/>
</dbReference>